<evidence type="ECO:0000313" key="11">
    <source>
        <dbReference type="EMBL" id="PIU73832.1"/>
    </source>
</evidence>
<dbReference type="PANTHER" id="PTHR43344:SF2">
    <property type="entry name" value="PHOSPHOSERINE PHOSPHATASE"/>
    <property type="match status" value="1"/>
</dbReference>
<dbReference type="Gene3D" id="3.40.50.1000">
    <property type="entry name" value="HAD superfamily/HAD-like"/>
    <property type="match status" value="1"/>
</dbReference>
<dbReference type="InterPro" id="IPR023214">
    <property type="entry name" value="HAD_sf"/>
</dbReference>
<gene>
    <name evidence="11" type="ORF">COS78_00065</name>
</gene>
<comment type="catalytic activity">
    <reaction evidence="9">
        <text>O-phospho-L-serine + H2O = L-serine + phosphate</text>
        <dbReference type="Rhea" id="RHEA:21208"/>
        <dbReference type="ChEBI" id="CHEBI:15377"/>
        <dbReference type="ChEBI" id="CHEBI:33384"/>
        <dbReference type="ChEBI" id="CHEBI:43474"/>
        <dbReference type="ChEBI" id="CHEBI:57524"/>
        <dbReference type="EC" id="3.1.3.3"/>
    </reaction>
</comment>
<evidence type="ECO:0000256" key="2">
    <source>
        <dbReference type="ARBA" id="ARBA00005135"/>
    </source>
</evidence>
<keyword evidence="7" id="KW-0460">Magnesium</keyword>
<dbReference type="Gene3D" id="1.10.150.210">
    <property type="entry name" value="Phosphoserine phosphatase, domain 2"/>
    <property type="match status" value="1"/>
</dbReference>
<dbReference type="Pfam" id="PF00702">
    <property type="entry name" value="Hydrolase"/>
    <property type="match status" value="1"/>
</dbReference>
<dbReference type="Proteomes" id="UP000231407">
    <property type="component" value="Unassembled WGS sequence"/>
</dbReference>
<evidence type="ECO:0000256" key="7">
    <source>
        <dbReference type="ARBA" id="ARBA00022842"/>
    </source>
</evidence>
<organism evidence="11 12">
    <name type="scientific">Candidatus Shapirobacteria bacterium CG06_land_8_20_14_3_00_40_12</name>
    <dbReference type="NCBI Taxonomy" id="1974881"/>
    <lineage>
        <taxon>Bacteria</taxon>
        <taxon>Candidatus Shapironibacteriota</taxon>
    </lineage>
</organism>
<evidence type="ECO:0000256" key="9">
    <source>
        <dbReference type="ARBA" id="ARBA00048138"/>
    </source>
</evidence>
<dbReference type="GO" id="GO:0036424">
    <property type="term" value="F:L-phosphoserine phosphatase activity"/>
    <property type="evidence" value="ECO:0007669"/>
    <property type="project" value="TreeGrafter"/>
</dbReference>
<evidence type="ECO:0000256" key="6">
    <source>
        <dbReference type="ARBA" id="ARBA00022801"/>
    </source>
</evidence>
<dbReference type="SUPFAM" id="SSF56784">
    <property type="entry name" value="HAD-like"/>
    <property type="match status" value="1"/>
</dbReference>
<evidence type="ECO:0000313" key="12">
    <source>
        <dbReference type="Proteomes" id="UP000231407"/>
    </source>
</evidence>
<protein>
    <recommendedName>
        <fullName evidence="3">phosphoserine phosphatase</fullName>
        <ecNumber evidence="3">3.1.3.3</ecNumber>
    </recommendedName>
</protein>
<evidence type="ECO:0000256" key="4">
    <source>
        <dbReference type="ARBA" id="ARBA00022605"/>
    </source>
</evidence>
<comment type="pathway">
    <text evidence="2">Amino-acid biosynthesis; L-serine biosynthesis; L-serine from 3-phospho-D-glycerate: step 3/3.</text>
</comment>
<dbReference type="PANTHER" id="PTHR43344">
    <property type="entry name" value="PHOSPHOSERINE PHOSPHATASE"/>
    <property type="match status" value="1"/>
</dbReference>
<evidence type="ECO:0000256" key="10">
    <source>
        <dbReference type="ARBA" id="ARBA00048523"/>
    </source>
</evidence>
<accession>A0A2M7AT93</accession>
<dbReference type="GO" id="GO:0000287">
    <property type="term" value="F:magnesium ion binding"/>
    <property type="evidence" value="ECO:0007669"/>
    <property type="project" value="TreeGrafter"/>
</dbReference>
<keyword evidence="6" id="KW-0378">Hydrolase</keyword>
<proteinExistence type="predicted"/>
<dbReference type="AlphaFoldDB" id="A0A2M7AT93"/>
<keyword evidence="5" id="KW-0479">Metal-binding</keyword>
<evidence type="ECO:0000256" key="5">
    <source>
        <dbReference type="ARBA" id="ARBA00022723"/>
    </source>
</evidence>
<keyword evidence="4" id="KW-0028">Amino-acid biosynthesis</keyword>
<dbReference type="InterPro" id="IPR050582">
    <property type="entry name" value="HAD-like_SerB"/>
</dbReference>
<sequence>MSESRSINQDSSGNIRIKQGGIARTLALESQFKTPRVRVFWFKNMTTNIYQTTYKKVFFDCDSTLTAIEGVDWLAEHKGVGNIVKQLTQEAMNGHLPFESILKQRLDIIKPTLDDLLKLGQKYIQNCLPDAKKSISLLHQQQIEVYIITGGYRPAVEILARWLGIDTKHVFAIDLNFNSKGIYIGVDTQNPLTQNGGKGKIIKKLTQNSRSMLIGDGATDLEAKDAVDIFIGFGGIVCRPLVREQADIYINIASLMPIVALTKLPNFIC</sequence>
<dbReference type="GO" id="GO:0005737">
    <property type="term" value="C:cytoplasm"/>
    <property type="evidence" value="ECO:0007669"/>
    <property type="project" value="TreeGrafter"/>
</dbReference>
<dbReference type="EC" id="3.1.3.3" evidence="3"/>
<name>A0A2M7AT93_9BACT</name>
<dbReference type="GO" id="GO:0006564">
    <property type="term" value="P:L-serine biosynthetic process"/>
    <property type="evidence" value="ECO:0007669"/>
    <property type="project" value="UniProtKB-KW"/>
</dbReference>
<dbReference type="EMBL" id="PEWA01000002">
    <property type="protein sequence ID" value="PIU73832.1"/>
    <property type="molecule type" value="Genomic_DNA"/>
</dbReference>
<reference evidence="12" key="1">
    <citation type="submission" date="2017-09" db="EMBL/GenBank/DDBJ databases">
        <title>Depth-based differentiation of microbial function through sediment-hosted aquifers and enrichment of novel symbionts in the deep terrestrial subsurface.</title>
        <authorList>
            <person name="Probst A.J."/>
            <person name="Ladd B."/>
            <person name="Jarett J.K."/>
            <person name="Geller-Mcgrath D.E."/>
            <person name="Sieber C.M.K."/>
            <person name="Emerson J.B."/>
            <person name="Anantharaman K."/>
            <person name="Thomas B.C."/>
            <person name="Malmstrom R."/>
            <person name="Stieglmeier M."/>
            <person name="Klingl A."/>
            <person name="Woyke T."/>
            <person name="Ryan C.M."/>
            <person name="Banfield J.F."/>
        </authorList>
    </citation>
    <scope>NUCLEOTIDE SEQUENCE [LARGE SCALE GENOMIC DNA]</scope>
</reference>
<evidence type="ECO:0000256" key="8">
    <source>
        <dbReference type="ARBA" id="ARBA00023299"/>
    </source>
</evidence>
<evidence type="ECO:0000256" key="3">
    <source>
        <dbReference type="ARBA" id="ARBA00012640"/>
    </source>
</evidence>
<dbReference type="InterPro" id="IPR036412">
    <property type="entry name" value="HAD-like_sf"/>
</dbReference>
<comment type="caution">
    <text evidence="11">The sequence shown here is derived from an EMBL/GenBank/DDBJ whole genome shotgun (WGS) entry which is preliminary data.</text>
</comment>
<comment type="cofactor">
    <cofactor evidence="1">
        <name>Mg(2+)</name>
        <dbReference type="ChEBI" id="CHEBI:18420"/>
    </cofactor>
</comment>
<comment type="catalytic activity">
    <reaction evidence="10">
        <text>O-phospho-D-serine + H2O = D-serine + phosphate</text>
        <dbReference type="Rhea" id="RHEA:24873"/>
        <dbReference type="ChEBI" id="CHEBI:15377"/>
        <dbReference type="ChEBI" id="CHEBI:35247"/>
        <dbReference type="ChEBI" id="CHEBI:43474"/>
        <dbReference type="ChEBI" id="CHEBI:58680"/>
        <dbReference type="EC" id="3.1.3.3"/>
    </reaction>
</comment>
<dbReference type="NCBIfam" id="TIGR01488">
    <property type="entry name" value="HAD-SF-IB"/>
    <property type="match status" value="1"/>
</dbReference>
<evidence type="ECO:0000256" key="1">
    <source>
        <dbReference type="ARBA" id="ARBA00001946"/>
    </source>
</evidence>
<keyword evidence="8" id="KW-0718">Serine biosynthesis</keyword>